<name>A0A645H7H5_9ZZZZ</name>
<feature type="region of interest" description="Disordered" evidence="1">
    <location>
        <begin position="192"/>
        <end position="211"/>
    </location>
</feature>
<reference evidence="2" key="1">
    <citation type="submission" date="2019-08" db="EMBL/GenBank/DDBJ databases">
        <authorList>
            <person name="Kucharzyk K."/>
            <person name="Murdoch R.W."/>
            <person name="Higgins S."/>
            <person name="Loffler F."/>
        </authorList>
    </citation>
    <scope>NUCLEOTIDE SEQUENCE</scope>
</reference>
<dbReference type="AlphaFoldDB" id="A0A645H7H5"/>
<dbReference type="EMBL" id="VSSQ01084109">
    <property type="protein sequence ID" value="MPN32224.1"/>
    <property type="molecule type" value="Genomic_DNA"/>
</dbReference>
<feature type="region of interest" description="Disordered" evidence="1">
    <location>
        <begin position="145"/>
        <end position="169"/>
    </location>
</feature>
<evidence type="ECO:0000313" key="2">
    <source>
        <dbReference type="EMBL" id="MPN32224.1"/>
    </source>
</evidence>
<proteinExistence type="predicted"/>
<comment type="caution">
    <text evidence="2">The sequence shown here is derived from an EMBL/GenBank/DDBJ whole genome shotgun (WGS) entry which is preliminary data.</text>
</comment>
<accession>A0A645H7H5</accession>
<sequence>MIFLLEEAGKIEFVFDADRPGDLPDGVVGSEQHFGGAAHPRVDHGAVRTGAAEGAEKPVEVIQRDEPFARLRLEIPFPFRVQFDSGLQRLDEIAMGRTWKTPGLRRFPEQPEQLLKTDDGAFGAALGGGERDQFLHSVQERLRRRRRVDRKSGRAGKQSPLKHAFDARPLKTAPEVMPRLLRIVPVFEITPRTGQEGHRPGQVELMLPVDP</sequence>
<organism evidence="2">
    <name type="scientific">bioreactor metagenome</name>
    <dbReference type="NCBI Taxonomy" id="1076179"/>
    <lineage>
        <taxon>unclassified sequences</taxon>
        <taxon>metagenomes</taxon>
        <taxon>ecological metagenomes</taxon>
    </lineage>
</organism>
<gene>
    <name evidence="2" type="ORF">SDC9_179700</name>
</gene>
<evidence type="ECO:0000256" key="1">
    <source>
        <dbReference type="SAM" id="MobiDB-lite"/>
    </source>
</evidence>
<protein>
    <submittedName>
        <fullName evidence="2">Uncharacterized protein</fullName>
    </submittedName>
</protein>